<dbReference type="UniPathway" id="UPA00796">
    <property type="reaction ID" value="UER00771"/>
</dbReference>
<dbReference type="GO" id="GO:0042732">
    <property type="term" value="P:D-xylose metabolic process"/>
    <property type="evidence" value="ECO:0007669"/>
    <property type="project" value="InterPro"/>
</dbReference>
<reference evidence="6" key="1">
    <citation type="submission" date="2018-05" db="EMBL/GenBank/DDBJ databases">
        <authorList>
            <person name="Lanie J.A."/>
            <person name="Ng W.-L."/>
            <person name="Kazmierczak K.M."/>
            <person name="Andrzejewski T.M."/>
            <person name="Davidsen T.M."/>
            <person name="Wayne K.J."/>
            <person name="Tettelin H."/>
            <person name="Glass J.I."/>
            <person name="Rusch D."/>
            <person name="Podicherti R."/>
            <person name="Tsui H.-C.T."/>
            <person name="Winkler M.E."/>
        </authorList>
    </citation>
    <scope>NUCLEOTIDE SEQUENCE</scope>
</reference>
<proteinExistence type="predicted"/>
<feature type="domain" description="NAD-dependent epimerase/dehydratase" evidence="5">
    <location>
        <begin position="11"/>
        <end position="102"/>
    </location>
</feature>
<keyword evidence="2" id="KW-0210">Decarboxylase</keyword>
<evidence type="ECO:0000313" key="6">
    <source>
        <dbReference type="EMBL" id="SVD51797.1"/>
    </source>
</evidence>
<dbReference type="PANTHER" id="PTHR43078">
    <property type="entry name" value="UDP-GLUCURONIC ACID DECARBOXYLASE-RELATED"/>
    <property type="match status" value="1"/>
</dbReference>
<dbReference type="GO" id="GO:0070403">
    <property type="term" value="F:NAD+ binding"/>
    <property type="evidence" value="ECO:0007669"/>
    <property type="project" value="InterPro"/>
</dbReference>
<evidence type="ECO:0000256" key="3">
    <source>
        <dbReference type="ARBA" id="ARBA00023027"/>
    </source>
</evidence>
<dbReference type="EMBL" id="UINC01155756">
    <property type="protein sequence ID" value="SVD51797.1"/>
    <property type="molecule type" value="Genomic_DNA"/>
</dbReference>
<evidence type="ECO:0000256" key="4">
    <source>
        <dbReference type="ARBA" id="ARBA00023239"/>
    </source>
</evidence>
<dbReference type="PANTHER" id="PTHR43078:SF6">
    <property type="entry name" value="UDP-GLUCURONIC ACID DECARBOXYLASE 1"/>
    <property type="match status" value="1"/>
</dbReference>
<accession>A0A382VZ44</accession>
<evidence type="ECO:0000256" key="2">
    <source>
        <dbReference type="ARBA" id="ARBA00022793"/>
    </source>
</evidence>
<dbReference type="GO" id="GO:0033320">
    <property type="term" value="P:UDP-D-xylose biosynthetic process"/>
    <property type="evidence" value="ECO:0007669"/>
    <property type="project" value="UniProtKB-UniPathway"/>
</dbReference>
<dbReference type="AlphaFoldDB" id="A0A382VZ44"/>
<dbReference type="Gene3D" id="3.40.50.720">
    <property type="entry name" value="NAD(P)-binding Rossmann-like Domain"/>
    <property type="match status" value="1"/>
</dbReference>
<dbReference type="Pfam" id="PF01370">
    <property type="entry name" value="Epimerase"/>
    <property type="match status" value="1"/>
</dbReference>
<evidence type="ECO:0000256" key="1">
    <source>
        <dbReference type="ARBA" id="ARBA00001911"/>
    </source>
</evidence>
<keyword evidence="3" id="KW-0520">NAD</keyword>
<organism evidence="6">
    <name type="scientific">marine metagenome</name>
    <dbReference type="NCBI Taxonomy" id="408172"/>
    <lineage>
        <taxon>unclassified sequences</taxon>
        <taxon>metagenomes</taxon>
        <taxon>ecological metagenomes</taxon>
    </lineage>
</organism>
<dbReference type="SUPFAM" id="SSF51735">
    <property type="entry name" value="NAD(P)-binding Rossmann-fold domains"/>
    <property type="match status" value="1"/>
</dbReference>
<gene>
    <name evidence="6" type="ORF">METZ01_LOCUS404651</name>
</gene>
<dbReference type="GO" id="GO:0005737">
    <property type="term" value="C:cytoplasm"/>
    <property type="evidence" value="ECO:0007669"/>
    <property type="project" value="TreeGrafter"/>
</dbReference>
<dbReference type="GO" id="GO:0048040">
    <property type="term" value="F:UDP-glucuronate decarboxylase activity"/>
    <property type="evidence" value="ECO:0007669"/>
    <property type="project" value="TreeGrafter"/>
</dbReference>
<protein>
    <recommendedName>
        <fullName evidence="5">NAD-dependent epimerase/dehydratase domain-containing protein</fullName>
    </recommendedName>
</protein>
<comment type="cofactor">
    <cofactor evidence="1">
        <name>NAD(+)</name>
        <dbReference type="ChEBI" id="CHEBI:57540"/>
    </cofactor>
</comment>
<feature type="non-terminal residue" evidence="6">
    <location>
        <position position="1"/>
    </location>
</feature>
<dbReference type="InterPro" id="IPR044516">
    <property type="entry name" value="UXS-like"/>
</dbReference>
<name>A0A382VZ44_9ZZZZ</name>
<dbReference type="InterPro" id="IPR001509">
    <property type="entry name" value="Epimerase_deHydtase"/>
</dbReference>
<keyword evidence="4" id="KW-0456">Lyase</keyword>
<dbReference type="InterPro" id="IPR036291">
    <property type="entry name" value="NAD(P)-bd_dom_sf"/>
</dbReference>
<sequence length="183" mass="20862">VVNDNNTDWIDAKRFAEAMTMAYHRSHGVDTRIVRIFNTYGPRMRPGDGRVISNFIVQAMRGDPLTIYGDGSQTRSFCYVDDEVEGIYRLFHADRTDPINIGNPDEFTISELAQTILEETESSSGIKTLPLPEDDPKVRQPDIMIASEILGWQPAIGLREGIRRTIPFFKEQLELYDARPRTI</sequence>
<evidence type="ECO:0000259" key="5">
    <source>
        <dbReference type="Pfam" id="PF01370"/>
    </source>
</evidence>